<dbReference type="PANTHER" id="PTHR22993">
    <property type="entry name" value="FORMAMIDOPYRIMIDINE-DNA GLYCOSYLASE"/>
    <property type="match status" value="1"/>
</dbReference>
<dbReference type="PROSITE" id="PS51066">
    <property type="entry name" value="ZF_FPG_2"/>
    <property type="match status" value="1"/>
</dbReference>
<feature type="binding site" evidence="15">
    <location>
        <position position="153"/>
    </location>
    <ligand>
        <name>DNA</name>
        <dbReference type="ChEBI" id="CHEBI:16991"/>
    </ligand>
</feature>
<dbReference type="Pfam" id="PF06831">
    <property type="entry name" value="H2TH"/>
    <property type="match status" value="1"/>
</dbReference>
<dbReference type="SUPFAM" id="SSF57716">
    <property type="entry name" value="Glucocorticoid receptor-like (DNA-binding domain)"/>
    <property type="match status" value="1"/>
</dbReference>
<protein>
    <recommendedName>
        <fullName evidence="15">Formamidopyrimidine-DNA glycosylase</fullName>
        <shortName evidence="15">Fapy-DNA glycosylase</shortName>
        <ecNumber evidence="15">3.2.2.23</ecNumber>
    </recommendedName>
    <alternativeName>
        <fullName evidence="15">DNA-(apurinic or apyrimidinic site) lyase MutM</fullName>
        <shortName evidence="15">AP lyase MutM</shortName>
        <ecNumber evidence="15">4.2.99.18</ecNumber>
    </alternativeName>
</protein>
<evidence type="ECO:0000259" key="16">
    <source>
        <dbReference type="PROSITE" id="PS51066"/>
    </source>
</evidence>
<dbReference type="FunFam" id="3.20.190.10:FF:000001">
    <property type="entry name" value="Formamidopyrimidine-DNA glycosylase"/>
    <property type="match status" value="1"/>
</dbReference>
<dbReference type="GO" id="GO:0034039">
    <property type="term" value="F:8-oxo-7,8-dihydroguanine DNA N-glycosylase activity"/>
    <property type="evidence" value="ECO:0007669"/>
    <property type="project" value="TreeGrafter"/>
</dbReference>
<keyword evidence="4 15" id="KW-0479">Metal-binding</keyword>
<dbReference type="InterPro" id="IPR010979">
    <property type="entry name" value="Ribosomal_uS13-like_H2TH"/>
</dbReference>
<keyword evidence="9 15" id="KW-0238">DNA-binding</keyword>
<evidence type="ECO:0000313" key="18">
    <source>
        <dbReference type="EMBL" id="SUO92354.1"/>
    </source>
</evidence>
<dbReference type="NCBIfam" id="TIGR00577">
    <property type="entry name" value="fpg"/>
    <property type="match status" value="1"/>
</dbReference>
<dbReference type="EMBL" id="UHIA01000003">
    <property type="protein sequence ID" value="SUO92354.1"/>
    <property type="molecule type" value="Genomic_DNA"/>
</dbReference>
<dbReference type="HAMAP" id="MF_00103">
    <property type="entry name" value="Fapy_DNA_glycosyl"/>
    <property type="match status" value="1"/>
</dbReference>
<dbReference type="SMART" id="SM01232">
    <property type="entry name" value="H2TH"/>
    <property type="match status" value="1"/>
</dbReference>
<comment type="similarity">
    <text evidence="2 15">Belongs to the FPG family.</text>
</comment>
<dbReference type="InterPro" id="IPR035937">
    <property type="entry name" value="FPG_N"/>
</dbReference>
<keyword evidence="6 15" id="KW-0863">Zinc-finger</keyword>
<dbReference type="SMART" id="SM00898">
    <property type="entry name" value="Fapy_DNA_glyco"/>
    <property type="match status" value="1"/>
</dbReference>
<keyword evidence="11 15" id="KW-0456">Lyase</keyword>
<dbReference type="Gene3D" id="1.10.8.50">
    <property type="match status" value="1"/>
</dbReference>
<dbReference type="GO" id="GO:0003684">
    <property type="term" value="F:damaged DNA binding"/>
    <property type="evidence" value="ECO:0007669"/>
    <property type="project" value="InterPro"/>
</dbReference>
<keyword evidence="8 15" id="KW-0862">Zinc</keyword>
<comment type="subunit">
    <text evidence="3 15">Monomer.</text>
</comment>
<evidence type="ECO:0000313" key="19">
    <source>
        <dbReference type="Proteomes" id="UP000254575"/>
    </source>
</evidence>
<evidence type="ECO:0000256" key="7">
    <source>
        <dbReference type="ARBA" id="ARBA00022801"/>
    </source>
</evidence>
<feature type="binding site" evidence="15">
    <location>
        <position position="112"/>
    </location>
    <ligand>
        <name>DNA</name>
        <dbReference type="ChEBI" id="CHEBI:16991"/>
    </ligand>
</feature>
<keyword evidence="19" id="KW-1185">Reference proteome</keyword>
<dbReference type="InterPro" id="IPR000214">
    <property type="entry name" value="Znf_DNA_glyclase/AP_lyase"/>
</dbReference>
<dbReference type="CDD" id="cd08966">
    <property type="entry name" value="EcFpg-like_N"/>
    <property type="match status" value="1"/>
</dbReference>
<dbReference type="FunFam" id="1.10.8.50:FF:000003">
    <property type="entry name" value="Formamidopyrimidine-DNA glycosylase"/>
    <property type="match status" value="1"/>
</dbReference>
<dbReference type="EC" id="3.2.2.23" evidence="15"/>
<comment type="cofactor">
    <cofactor evidence="15">
        <name>Zn(2+)</name>
        <dbReference type="ChEBI" id="CHEBI:29105"/>
    </cofactor>
    <text evidence="15">Binds 1 zinc ion per subunit.</text>
</comment>
<dbReference type="Pfam" id="PF06827">
    <property type="entry name" value="zf-FPG_IleRS"/>
    <property type="match status" value="1"/>
</dbReference>
<dbReference type="PANTHER" id="PTHR22993:SF9">
    <property type="entry name" value="FORMAMIDOPYRIMIDINE-DNA GLYCOSYLASE"/>
    <property type="match status" value="1"/>
</dbReference>
<evidence type="ECO:0000256" key="9">
    <source>
        <dbReference type="ARBA" id="ARBA00023125"/>
    </source>
</evidence>
<dbReference type="PROSITE" id="PS01242">
    <property type="entry name" value="ZF_FPG_1"/>
    <property type="match status" value="1"/>
</dbReference>
<dbReference type="Proteomes" id="UP000254575">
    <property type="component" value="Unassembled WGS sequence"/>
</dbReference>
<proteinExistence type="inferred from homology"/>
<evidence type="ECO:0000256" key="1">
    <source>
        <dbReference type="ARBA" id="ARBA00001668"/>
    </source>
</evidence>
<dbReference type="GO" id="GO:0006284">
    <property type="term" value="P:base-excision repair"/>
    <property type="evidence" value="ECO:0007669"/>
    <property type="project" value="InterPro"/>
</dbReference>
<dbReference type="PROSITE" id="PS51068">
    <property type="entry name" value="FPG_CAT"/>
    <property type="match status" value="1"/>
</dbReference>
<evidence type="ECO:0000256" key="4">
    <source>
        <dbReference type="ARBA" id="ARBA00022723"/>
    </source>
</evidence>
<feature type="active site" description="Proton donor; for delta-elimination activity" evidence="15">
    <location>
        <position position="262"/>
    </location>
</feature>
<keyword evidence="12 15" id="KW-0511">Multifunctional enzyme</keyword>
<evidence type="ECO:0000256" key="11">
    <source>
        <dbReference type="ARBA" id="ARBA00023239"/>
    </source>
</evidence>
<dbReference type="AlphaFoldDB" id="A0A380MKR2"/>
<dbReference type="GO" id="GO:0008270">
    <property type="term" value="F:zinc ion binding"/>
    <property type="evidence" value="ECO:0007669"/>
    <property type="project" value="UniProtKB-UniRule"/>
</dbReference>
<evidence type="ECO:0000256" key="3">
    <source>
        <dbReference type="ARBA" id="ARBA00011245"/>
    </source>
</evidence>
<organism evidence="18 19">
    <name type="scientific">Suttonella indologenes</name>
    <dbReference type="NCBI Taxonomy" id="13276"/>
    <lineage>
        <taxon>Bacteria</taxon>
        <taxon>Pseudomonadati</taxon>
        <taxon>Pseudomonadota</taxon>
        <taxon>Gammaproteobacteria</taxon>
        <taxon>Cardiobacteriales</taxon>
        <taxon>Cardiobacteriaceae</taxon>
        <taxon>Suttonella</taxon>
    </lineage>
</organism>
<dbReference type="SUPFAM" id="SSF81624">
    <property type="entry name" value="N-terminal domain of MutM-like DNA repair proteins"/>
    <property type="match status" value="1"/>
</dbReference>
<evidence type="ECO:0000259" key="17">
    <source>
        <dbReference type="PROSITE" id="PS51068"/>
    </source>
</evidence>
<evidence type="ECO:0000256" key="14">
    <source>
        <dbReference type="ARBA" id="ARBA00044632"/>
    </source>
</evidence>
<feature type="binding site" evidence="15">
    <location>
        <position position="93"/>
    </location>
    <ligand>
        <name>DNA</name>
        <dbReference type="ChEBI" id="CHEBI:16991"/>
    </ligand>
</feature>
<evidence type="ECO:0000256" key="15">
    <source>
        <dbReference type="HAMAP-Rule" id="MF_00103"/>
    </source>
</evidence>
<evidence type="ECO:0000256" key="12">
    <source>
        <dbReference type="ARBA" id="ARBA00023268"/>
    </source>
</evidence>
<feature type="active site" description="Schiff-base intermediate with DNA" evidence="15">
    <location>
        <position position="2"/>
    </location>
</feature>
<evidence type="ECO:0000256" key="6">
    <source>
        <dbReference type="ARBA" id="ARBA00022771"/>
    </source>
</evidence>
<evidence type="ECO:0000256" key="8">
    <source>
        <dbReference type="ARBA" id="ARBA00022833"/>
    </source>
</evidence>
<dbReference type="OrthoDB" id="9800855at2"/>
<feature type="active site" description="Proton donor; for beta-elimination activity" evidence="15">
    <location>
        <position position="58"/>
    </location>
</feature>
<accession>A0A380MKR2</accession>
<keyword evidence="5 15" id="KW-0227">DNA damage</keyword>
<reference evidence="18 19" key="1">
    <citation type="submission" date="2018-06" db="EMBL/GenBank/DDBJ databases">
        <authorList>
            <consortium name="Pathogen Informatics"/>
            <person name="Doyle S."/>
        </authorList>
    </citation>
    <scope>NUCLEOTIDE SEQUENCE [LARGE SCALE GENOMIC DNA]</scope>
    <source>
        <strain evidence="18 19">NCTC10717</strain>
    </source>
</reference>
<dbReference type="GO" id="GO:0140078">
    <property type="term" value="F:class I DNA-(apurinic or apyrimidinic site) endonuclease activity"/>
    <property type="evidence" value="ECO:0007669"/>
    <property type="project" value="UniProtKB-EC"/>
</dbReference>
<dbReference type="InterPro" id="IPR010663">
    <property type="entry name" value="Znf_FPG/IleRS"/>
</dbReference>
<name>A0A380MKR2_9GAMM</name>
<evidence type="ECO:0000256" key="2">
    <source>
        <dbReference type="ARBA" id="ARBA00009409"/>
    </source>
</evidence>
<dbReference type="InterPro" id="IPR015886">
    <property type="entry name" value="H2TH_FPG"/>
</dbReference>
<keyword evidence="13 15" id="KW-0326">Glycosidase</keyword>
<dbReference type="Pfam" id="PF01149">
    <property type="entry name" value="Fapy_DNA_glyco"/>
    <property type="match status" value="1"/>
</dbReference>
<comment type="catalytic activity">
    <reaction evidence="1 15">
        <text>Hydrolysis of DNA containing ring-opened 7-methylguanine residues, releasing 2,6-diamino-4-hydroxy-5-(N-methyl)formamidopyrimidine.</text>
        <dbReference type="EC" id="3.2.2.23"/>
    </reaction>
</comment>
<evidence type="ECO:0000256" key="5">
    <source>
        <dbReference type="ARBA" id="ARBA00022763"/>
    </source>
</evidence>
<dbReference type="SUPFAM" id="SSF46946">
    <property type="entry name" value="S13-like H2TH domain"/>
    <property type="match status" value="1"/>
</dbReference>
<dbReference type="EC" id="4.2.99.18" evidence="15"/>
<dbReference type="RefSeq" id="WP_115217798.1">
    <property type="nucleotide sequence ID" value="NZ_UHIA01000003.1"/>
</dbReference>
<sequence length="272" mass="30467">MPELPEVETTRAGLEPHLIGHRIAQIESRVAKLRQAVDKQALQQLIARQFTAIRRRGKYLIIDSDKADTSLLIHLGMSGSLRIVPLTAPRKTHDHILITLDNTQQLRFHDPRRFGSFAVIDPRQTPPQLARLGPEPLSQDFTGDYFYQSSRKRRSAVKTHLMNQETVVGVGNIYASEALFLARIHPNRPANSISPSEAERLVQQVKAELQRAIALGGTTLRDFVQPDGTNGYFQQSLNVYGRAGEACPNCAAVIEKQSIGQRNSFFCPHCQR</sequence>
<dbReference type="Gene3D" id="3.20.190.10">
    <property type="entry name" value="MutM-like, N-terminal"/>
    <property type="match status" value="1"/>
</dbReference>
<dbReference type="InterPro" id="IPR012319">
    <property type="entry name" value="FPG_cat"/>
</dbReference>
<dbReference type="InterPro" id="IPR020629">
    <property type="entry name" value="FPG_Glyclase"/>
</dbReference>
<dbReference type="NCBIfam" id="NF002211">
    <property type="entry name" value="PRK01103.1"/>
    <property type="match status" value="1"/>
</dbReference>
<keyword evidence="7 15" id="KW-0378">Hydrolase</keyword>
<feature type="active site" description="Proton donor" evidence="15">
    <location>
        <position position="3"/>
    </location>
</feature>
<evidence type="ECO:0000256" key="13">
    <source>
        <dbReference type="ARBA" id="ARBA00023295"/>
    </source>
</evidence>
<feature type="domain" description="Formamidopyrimidine-DNA glycosylase catalytic" evidence="17">
    <location>
        <begin position="2"/>
        <end position="115"/>
    </location>
</feature>
<keyword evidence="10 15" id="KW-0234">DNA repair</keyword>
<comment type="function">
    <text evidence="15">Involved in base excision repair of DNA damaged by oxidation or by mutagenic agents. Acts as DNA glycosylase that recognizes and removes damaged bases. Has a preference for oxidized purines, such as 7,8-dihydro-8-oxoguanine (8-oxoG). Has AP (apurinic/apyrimidinic) lyase activity and introduces nicks in the DNA strand. Cleaves the DNA backbone by beta-delta elimination to generate a single-strand break at the site of the removed base with both 3'- and 5'-phosphates.</text>
</comment>
<evidence type="ECO:0000256" key="10">
    <source>
        <dbReference type="ARBA" id="ARBA00023204"/>
    </source>
</evidence>
<gene>
    <name evidence="15 18" type="primary">mutM</name>
    <name evidence="15" type="synonym">fpg</name>
    <name evidence="18" type="ORF">NCTC10717_00507</name>
</gene>
<feature type="domain" description="FPG-type" evidence="16">
    <location>
        <begin position="238"/>
        <end position="272"/>
    </location>
</feature>
<dbReference type="InterPro" id="IPR015887">
    <property type="entry name" value="DNA_glyclase_Znf_dom_DNA_BS"/>
</dbReference>
<comment type="catalytic activity">
    <reaction evidence="14 15">
        <text>2'-deoxyribonucleotide-(2'-deoxyribose 5'-phosphate)-2'-deoxyribonucleotide-DNA = a 3'-end 2'-deoxyribonucleotide-(2,3-dehydro-2,3-deoxyribose 5'-phosphate)-DNA + a 5'-end 5'-phospho-2'-deoxyribonucleoside-DNA + H(+)</text>
        <dbReference type="Rhea" id="RHEA:66592"/>
        <dbReference type="Rhea" id="RHEA-COMP:13180"/>
        <dbReference type="Rhea" id="RHEA-COMP:16897"/>
        <dbReference type="Rhea" id="RHEA-COMP:17067"/>
        <dbReference type="ChEBI" id="CHEBI:15378"/>
        <dbReference type="ChEBI" id="CHEBI:136412"/>
        <dbReference type="ChEBI" id="CHEBI:157695"/>
        <dbReference type="ChEBI" id="CHEBI:167181"/>
        <dbReference type="EC" id="4.2.99.18"/>
    </reaction>
</comment>